<dbReference type="SMART" id="SM00052">
    <property type="entry name" value="EAL"/>
    <property type="match status" value="1"/>
</dbReference>
<evidence type="ECO:0000256" key="1">
    <source>
        <dbReference type="ARBA" id="ARBA00001946"/>
    </source>
</evidence>
<dbReference type="CDD" id="cd01949">
    <property type="entry name" value="GGDEF"/>
    <property type="match status" value="1"/>
</dbReference>
<keyword evidence="5" id="KW-1185">Reference proteome</keyword>
<dbReference type="STRING" id="1249627.D779_3166"/>
<dbReference type="InterPro" id="IPR001633">
    <property type="entry name" value="EAL_dom"/>
</dbReference>
<dbReference type="InterPro" id="IPR043128">
    <property type="entry name" value="Rev_trsase/Diguanyl_cyclase"/>
</dbReference>
<proteinExistence type="predicted"/>
<accession>W9VAN1</accession>
<dbReference type="Pfam" id="PF10114">
    <property type="entry name" value="PocR"/>
    <property type="match status" value="1"/>
</dbReference>
<dbReference type="GO" id="GO:0003824">
    <property type="term" value="F:catalytic activity"/>
    <property type="evidence" value="ECO:0007669"/>
    <property type="project" value="UniProtKB-ARBA"/>
</dbReference>
<dbReference type="AlphaFoldDB" id="W9VAN1"/>
<dbReference type="PANTHER" id="PTHR44757">
    <property type="entry name" value="DIGUANYLATE CYCLASE DGCP"/>
    <property type="match status" value="1"/>
</dbReference>
<dbReference type="InterPro" id="IPR018771">
    <property type="entry name" value="PocR_dom"/>
</dbReference>
<feature type="domain" description="GGDEF" evidence="3">
    <location>
        <begin position="256"/>
        <end position="389"/>
    </location>
</feature>
<dbReference type="EMBL" id="AONC01000052">
    <property type="protein sequence ID" value="EXJ13966.1"/>
    <property type="molecule type" value="Genomic_DNA"/>
</dbReference>
<organism evidence="4 5">
    <name type="scientific">Imhoffiella purpurea</name>
    <dbReference type="NCBI Taxonomy" id="1249627"/>
    <lineage>
        <taxon>Bacteria</taxon>
        <taxon>Pseudomonadati</taxon>
        <taxon>Pseudomonadota</taxon>
        <taxon>Gammaproteobacteria</taxon>
        <taxon>Chromatiales</taxon>
        <taxon>Chromatiaceae</taxon>
        <taxon>Imhoffiella</taxon>
    </lineage>
</organism>
<dbReference type="Pfam" id="PF00563">
    <property type="entry name" value="EAL"/>
    <property type="match status" value="1"/>
</dbReference>
<dbReference type="PATRIC" id="fig|1249627.3.peg.3318"/>
<dbReference type="SUPFAM" id="SSF55073">
    <property type="entry name" value="Nucleotide cyclase"/>
    <property type="match status" value="1"/>
</dbReference>
<comment type="caution">
    <text evidence="4">The sequence shown here is derived from an EMBL/GenBank/DDBJ whole genome shotgun (WGS) entry which is preliminary data.</text>
</comment>
<evidence type="ECO:0000313" key="5">
    <source>
        <dbReference type="Proteomes" id="UP000019460"/>
    </source>
</evidence>
<dbReference type="InterPro" id="IPR029787">
    <property type="entry name" value="Nucleotide_cyclase"/>
</dbReference>
<gene>
    <name evidence="4" type="ORF">D779_3166</name>
</gene>
<sequence length="651" mass="71005">MAWIKIQATPSPDAGLNESVPDLGDHLDASLDSIPENLTLDDILDREEAQRFQDAFANATGVASIITYPDGRPFTRPSNFCRLCSEIIRKTQVGLANCMRSNAEMGSATHDGPVIGRCLSGGLADGGCRIQLGGRHVGNWLIGQVLCDDISEGQAVSYARRIGVDSADYLKALGEVVRMPVEQFERVTKALALAAAQLSNAGLKNLILARQVERLSVAEHQLQRMALNDALTGLPNRVLAKDRLRQAISQAQRAKDRVAVLFIDLDQFKQVNDTRGHSAGDALLCEAAGRLRGCCRAADTVARLGGDEFMIVLPMQSSAAMSEVMADKIVQHLSAPFSVDGHLHHVTASIGIAIYPDDALSGERLLSCADIAMYRVKSEGRNGYRRYRPEMNTKAMRQASLEDGLDLALQRHEFVLEFQSIHRVGSACPVGIEALPRWQHPTLGRCLPSEFVPLAEETGTILEIGAWVLEQACREAMTWPRLPDTPFVAVNLSAEHLSDPGFLPMLDGILERTGFTPGRLCLEFTEDIVIAIKRNGGDVLKRLRKRGVWIAIDHFGVGSVALSQLRHFPINLLKIDSVFIRDLPQSAVDRQLVSAIATLGRNLAIQVVAQGVETEAQAVCLESCGCELMQGYWTSPPVDAAELRGYLDGLR</sequence>
<comment type="cofactor">
    <cofactor evidence="1">
        <name>Mg(2+)</name>
        <dbReference type="ChEBI" id="CHEBI:18420"/>
    </cofactor>
</comment>
<dbReference type="InterPro" id="IPR052155">
    <property type="entry name" value="Biofilm_reg_signaling"/>
</dbReference>
<dbReference type="CDD" id="cd01948">
    <property type="entry name" value="EAL"/>
    <property type="match status" value="1"/>
</dbReference>
<evidence type="ECO:0000313" key="4">
    <source>
        <dbReference type="EMBL" id="EXJ13966.1"/>
    </source>
</evidence>
<dbReference type="PANTHER" id="PTHR44757:SF2">
    <property type="entry name" value="BIOFILM ARCHITECTURE MAINTENANCE PROTEIN MBAA"/>
    <property type="match status" value="1"/>
</dbReference>
<name>W9VAN1_9GAMM</name>
<feature type="domain" description="EAL" evidence="2">
    <location>
        <begin position="398"/>
        <end position="651"/>
    </location>
</feature>
<protein>
    <submittedName>
        <fullName evidence="4">Diguanylate cyclase</fullName>
    </submittedName>
</protein>
<dbReference type="PROSITE" id="PS50883">
    <property type="entry name" value="EAL"/>
    <property type="match status" value="1"/>
</dbReference>
<dbReference type="InterPro" id="IPR035919">
    <property type="entry name" value="EAL_sf"/>
</dbReference>
<dbReference type="Pfam" id="PF00990">
    <property type="entry name" value="GGDEF"/>
    <property type="match status" value="1"/>
</dbReference>
<dbReference type="eggNOG" id="COG5001">
    <property type="taxonomic scope" value="Bacteria"/>
</dbReference>
<dbReference type="PROSITE" id="PS50887">
    <property type="entry name" value="GGDEF"/>
    <property type="match status" value="1"/>
</dbReference>
<evidence type="ECO:0000259" key="3">
    <source>
        <dbReference type="PROSITE" id="PS50887"/>
    </source>
</evidence>
<dbReference type="OrthoDB" id="9176779at2"/>
<dbReference type="SUPFAM" id="SSF141868">
    <property type="entry name" value="EAL domain-like"/>
    <property type="match status" value="1"/>
</dbReference>
<dbReference type="Proteomes" id="UP000019460">
    <property type="component" value="Unassembled WGS sequence"/>
</dbReference>
<dbReference type="InterPro" id="IPR000160">
    <property type="entry name" value="GGDEF_dom"/>
</dbReference>
<dbReference type="Gene3D" id="3.20.20.450">
    <property type="entry name" value="EAL domain"/>
    <property type="match status" value="1"/>
</dbReference>
<dbReference type="Gene3D" id="3.30.70.270">
    <property type="match status" value="1"/>
</dbReference>
<dbReference type="FunFam" id="3.30.70.270:FF:000001">
    <property type="entry name" value="Diguanylate cyclase domain protein"/>
    <property type="match status" value="1"/>
</dbReference>
<dbReference type="SMART" id="SM00267">
    <property type="entry name" value="GGDEF"/>
    <property type="match status" value="1"/>
</dbReference>
<dbReference type="RefSeq" id="WP_052348202.1">
    <property type="nucleotide sequence ID" value="NZ_AONC01000052.1"/>
</dbReference>
<reference evidence="4 5" key="1">
    <citation type="submission" date="2012-11" db="EMBL/GenBank/DDBJ databases">
        <title>Genome assembly of Thiorhodococcus sp. AK35.</title>
        <authorList>
            <person name="Nupur N."/>
            <person name="Khatri I."/>
            <person name="Subramanian S."/>
            <person name="Pinnaka A."/>
        </authorList>
    </citation>
    <scope>NUCLEOTIDE SEQUENCE [LARGE SCALE GENOMIC DNA]</scope>
    <source>
        <strain evidence="4 5">AK35</strain>
    </source>
</reference>
<dbReference type="NCBIfam" id="TIGR00254">
    <property type="entry name" value="GGDEF"/>
    <property type="match status" value="1"/>
</dbReference>
<evidence type="ECO:0000259" key="2">
    <source>
        <dbReference type="PROSITE" id="PS50883"/>
    </source>
</evidence>